<dbReference type="Proteomes" id="UP000019109">
    <property type="component" value="Unassembled WGS sequence"/>
</dbReference>
<organism evidence="1 2">
    <name type="scientific">Acetivibrio straminisolvens JCM 21531</name>
    <dbReference type="NCBI Taxonomy" id="1294263"/>
    <lineage>
        <taxon>Bacteria</taxon>
        <taxon>Bacillati</taxon>
        <taxon>Bacillota</taxon>
        <taxon>Clostridia</taxon>
        <taxon>Eubacteriales</taxon>
        <taxon>Oscillospiraceae</taxon>
        <taxon>Acetivibrio</taxon>
    </lineage>
</organism>
<accession>W4V079</accession>
<proteinExistence type="predicted"/>
<evidence type="ECO:0000313" key="2">
    <source>
        <dbReference type="Proteomes" id="UP000019109"/>
    </source>
</evidence>
<comment type="caution">
    <text evidence="1">The sequence shown here is derived from an EMBL/GenBank/DDBJ whole genome shotgun (WGS) entry which is preliminary data.</text>
</comment>
<protein>
    <submittedName>
        <fullName evidence="1">Late competence protein ComEC</fullName>
    </submittedName>
</protein>
<evidence type="ECO:0000313" key="1">
    <source>
        <dbReference type="EMBL" id="GAE86895.1"/>
    </source>
</evidence>
<name>W4V079_9FIRM</name>
<dbReference type="EMBL" id="BAVR01000002">
    <property type="protein sequence ID" value="GAE86895.1"/>
    <property type="molecule type" value="Genomic_DNA"/>
</dbReference>
<keyword evidence="2" id="KW-1185">Reference proteome</keyword>
<reference evidence="1" key="1">
    <citation type="journal article" date="2014" name="Genome Announc.">
        <title>Draft Genome Sequence of Clostridium straminisolvens Strain JCM 21531T, Isolated from a Cellulose-Degrading Bacterial Community.</title>
        <authorList>
            <person name="Yuki M."/>
            <person name="Oshima K."/>
            <person name="Suda W."/>
            <person name="Sakamoto M."/>
            <person name="Kitamura K."/>
            <person name="Iida T."/>
            <person name="Hattori M."/>
            <person name="Ohkuma M."/>
        </authorList>
    </citation>
    <scope>NUCLEOTIDE SEQUENCE [LARGE SCALE GENOMIC DNA]</scope>
    <source>
        <strain evidence="1">JCM 21531</strain>
    </source>
</reference>
<dbReference type="Gene3D" id="3.60.15.10">
    <property type="entry name" value="Ribonuclease Z/Hydroxyacylglutathione hydrolase-like"/>
    <property type="match status" value="1"/>
</dbReference>
<dbReference type="STRING" id="1294263.JCM21531_227"/>
<gene>
    <name evidence="1" type="ORF">JCM21531_227</name>
</gene>
<dbReference type="InterPro" id="IPR036866">
    <property type="entry name" value="RibonucZ/Hydroxyglut_hydro"/>
</dbReference>
<dbReference type="AlphaFoldDB" id="W4V079"/>
<sequence>MVFLDVGQGDGAFIRTYRGKTVLIDGGPENAGENSVVPFYWIMVRQKLTLWL</sequence>